<reference evidence="1 2" key="1">
    <citation type="submission" date="2018-12" db="EMBL/GenBank/DDBJ databases">
        <authorList>
            <person name="Yu L."/>
        </authorList>
    </citation>
    <scope>NUCLEOTIDE SEQUENCE [LARGE SCALE GENOMIC DNA]</scope>
    <source>
        <strain evidence="1 2">S5H2222</strain>
    </source>
</reference>
<organism evidence="1 2">
    <name type="scientific">Lysinibacillus telephonicus</name>
    <dbReference type="NCBI Taxonomy" id="1714840"/>
    <lineage>
        <taxon>Bacteria</taxon>
        <taxon>Bacillati</taxon>
        <taxon>Bacillota</taxon>
        <taxon>Bacilli</taxon>
        <taxon>Bacillales</taxon>
        <taxon>Bacillaceae</taxon>
        <taxon>Lysinibacillus</taxon>
    </lineage>
</organism>
<dbReference type="AlphaFoldDB" id="A0A431UJT1"/>
<proteinExistence type="predicted"/>
<dbReference type="OrthoDB" id="2736022at2"/>
<accession>A0A431UJT1</accession>
<comment type="caution">
    <text evidence="1">The sequence shown here is derived from an EMBL/GenBank/DDBJ whole genome shotgun (WGS) entry which is preliminary data.</text>
</comment>
<evidence type="ECO:0000313" key="2">
    <source>
        <dbReference type="Proteomes" id="UP000276349"/>
    </source>
</evidence>
<evidence type="ECO:0000313" key="1">
    <source>
        <dbReference type="EMBL" id="RTQ89816.1"/>
    </source>
</evidence>
<dbReference type="EMBL" id="RXNR01000058">
    <property type="protein sequence ID" value="RTQ89816.1"/>
    <property type="molecule type" value="Genomic_DNA"/>
</dbReference>
<dbReference type="RefSeq" id="WP_126295529.1">
    <property type="nucleotide sequence ID" value="NZ_CP155468.1"/>
</dbReference>
<dbReference type="Proteomes" id="UP000276349">
    <property type="component" value="Unassembled WGS sequence"/>
</dbReference>
<protein>
    <submittedName>
        <fullName evidence="1">Uncharacterized protein</fullName>
    </submittedName>
</protein>
<sequence length="112" mass="13158">MVMFEISIPQTSNYQLGNSAFQWTLTILNDPKKKRRLQYSSINRYEEIGKIEINGYSYEKLIFDFEKGKLHISLKEVNPNAILNILESLTIQTSPSSQVFLLTRYRKRPNQK</sequence>
<keyword evidence="2" id="KW-1185">Reference proteome</keyword>
<gene>
    <name evidence="1" type="ORF">EKG35_15885</name>
</gene>
<name>A0A431UJT1_9BACI</name>